<sequence length="219" mass="23271">MIRNLFGGRRDDAAPRELGPLQCAVGGAIEIDTLGLQALLASGEPAMGPPTDGTFIVAAVGSAMLDATSELTRYYDEYDRLLQVIAAPGGGPDTVADVSLYAAWDSVVPAGPAEWARWIGPGGLVGAPEYDADGILFRRYWGSGPEHAPLVEFVETVEDGGQPRRIHQRCMLYARPVGRGEEMLLISLEQDLAEGSQRQGAAIAFMIGYGLGAADVRRV</sequence>
<keyword evidence="2" id="KW-1185">Reference proteome</keyword>
<dbReference type="RefSeq" id="WP_039095891.1">
    <property type="nucleotide sequence ID" value="NZ_JTDN01000001.1"/>
</dbReference>
<evidence type="ECO:0008006" key="3">
    <source>
        <dbReference type="Google" id="ProtNLM"/>
    </source>
</evidence>
<comment type="caution">
    <text evidence="1">The sequence shown here is derived from an EMBL/GenBank/DDBJ whole genome shotgun (WGS) entry which is preliminary data.</text>
</comment>
<dbReference type="EMBL" id="JTDN01000001">
    <property type="protein sequence ID" value="KHL26533.1"/>
    <property type="molecule type" value="Genomic_DNA"/>
</dbReference>
<dbReference type="OrthoDB" id="7944775at2"/>
<dbReference type="InterPro" id="IPR019621">
    <property type="entry name" value="DUF2491"/>
</dbReference>
<dbReference type="Pfam" id="PF10679">
    <property type="entry name" value="DUF2491"/>
    <property type="match status" value="1"/>
</dbReference>
<dbReference type="Proteomes" id="UP000030988">
    <property type="component" value="Unassembled WGS sequence"/>
</dbReference>
<organism evidence="1 2">
    <name type="scientific">Croceibacterium mercuriale</name>
    <dbReference type="NCBI Taxonomy" id="1572751"/>
    <lineage>
        <taxon>Bacteria</taxon>
        <taxon>Pseudomonadati</taxon>
        <taxon>Pseudomonadota</taxon>
        <taxon>Alphaproteobacteria</taxon>
        <taxon>Sphingomonadales</taxon>
        <taxon>Erythrobacteraceae</taxon>
        <taxon>Croceibacterium</taxon>
    </lineage>
</organism>
<accession>A0A0B2BY49</accession>
<proteinExistence type="predicted"/>
<reference evidence="1 2" key="1">
    <citation type="submission" date="2014-11" db="EMBL/GenBank/DDBJ databases">
        <title>Draft genome sequence of Kirrobacter mercurialis.</title>
        <authorList>
            <person name="Coil D.A."/>
            <person name="Eisen J.A."/>
        </authorList>
    </citation>
    <scope>NUCLEOTIDE SEQUENCE [LARGE SCALE GENOMIC DNA]</scope>
    <source>
        <strain evidence="1 2">Coronado</strain>
    </source>
</reference>
<protein>
    <recommendedName>
        <fullName evidence="3">DUF2491 family protein</fullName>
    </recommendedName>
</protein>
<name>A0A0B2BY49_9SPHN</name>
<gene>
    <name evidence="1" type="ORF">PK98_09050</name>
</gene>
<evidence type="ECO:0000313" key="1">
    <source>
        <dbReference type="EMBL" id="KHL26533.1"/>
    </source>
</evidence>
<dbReference type="AlphaFoldDB" id="A0A0B2BY49"/>
<evidence type="ECO:0000313" key="2">
    <source>
        <dbReference type="Proteomes" id="UP000030988"/>
    </source>
</evidence>
<dbReference type="STRING" id="1572751.PK98_09050"/>